<dbReference type="InterPro" id="IPR034660">
    <property type="entry name" value="DinB/YfiT-like"/>
</dbReference>
<protein>
    <submittedName>
        <fullName evidence="4">AraC family transcriptional regulator</fullName>
    </submittedName>
</protein>
<dbReference type="Gene3D" id="1.20.120.450">
    <property type="entry name" value="dinb family like domain"/>
    <property type="match status" value="1"/>
</dbReference>
<evidence type="ECO:0000256" key="2">
    <source>
        <dbReference type="ARBA" id="ARBA00023163"/>
    </source>
</evidence>
<evidence type="ECO:0000313" key="4">
    <source>
        <dbReference type="EMBL" id="GMA38092.1"/>
    </source>
</evidence>
<dbReference type="SMART" id="SM00342">
    <property type="entry name" value="HTH_ARAC"/>
    <property type="match status" value="1"/>
</dbReference>
<dbReference type="EMBL" id="BSUO01000001">
    <property type="protein sequence ID" value="GMA38092.1"/>
    <property type="molecule type" value="Genomic_DNA"/>
</dbReference>
<name>A0ABQ6IMV9_9MICO</name>
<dbReference type="PANTHER" id="PTHR11019:SF159">
    <property type="entry name" value="TRANSCRIPTIONAL REGULATOR-RELATED"/>
    <property type="match status" value="1"/>
</dbReference>
<reference evidence="5" key="1">
    <citation type="journal article" date="2019" name="Int. J. Syst. Evol. Microbiol.">
        <title>The Global Catalogue of Microorganisms (GCM) 10K type strain sequencing project: providing services to taxonomists for standard genome sequencing and annotation.</title>
        <authorList>
            <consortium name="The Broad Institute Genomics Platform"/>
            <consortium name="The Broad Institute Genome Sequencing Center for Infectious Disease"/>
            <person name="Wu L."/>
            <person name="Ma J."/>
        </authorList>
    </citation>
    <scope>NUCLEOTIDE SEQUENCE [LARGE SCALE GENOMIC DNA]</scope>
    <source>
        <strain evidence="5">NBRC 113072</strain>
    </source>
</reference>
<dbReference type="InterPro" id="IPR009057">
    <property type="entry name" value="Homeodomain-like_sf"/>
</dbReference>
<dbReference type="SUPFAM" id="SSF46689">
    <property type="entry name" value="Homeodomain-like"/>
    <property type="match status" value="1"/>
</dbReference>
<dbReference type="Pfam" id="PF12833">
    <property type="entry name" value="HTH_18"/>
    <property type="match status" value="1"/>
</dbReference>
<dbReference type="Proteomes" id="UP001157126">
    <property type="component" value="Unassembled WGS sequence"/>
</dbReference>
<keyword evidence="1" id="KW-0805">Transcription regulation</keyword>
<accession>A0ABQ6IMV9</accession>
<proteinExistence type="predicted"/>
<evidence type="ECO:0000259" key="3">
    <source>
        <dbReference type="PROSITE" id="PS01124"/>
    </source>
</evidence>
<keyword evidence="2" id="KW-0804">Transcription</keyword>
<dbReference type="InterPro" id="IPR018060">
    <property type="entry name" value="HTH_AraC"/>
</dbReference>
<gene>
    <name evidence="4" type="ORF">GCM10025883_01370</name>
</gene>
<dbReference type="Pfam" id="PF12867">
    <property type="entry name" value="DinB_2"/>
    <property type="match status" value="1"/>
</dbReference>
<dbReference type="RefSeq" id="WP_284302193.1">
    <property type="nucleotide sequence ID" value="NZ_BSUO01000001.1"/>
</dbReference>
<organism evidence="4 5">
    <name type="scientific">Mobilicoccus caccae</name>
    <dbReference type="NCBI Taxonomy" id="1859295"/>
    <lineage>
        <taxon>Bacteria</taxon>
        <taxon>Bacillati</taxon>
        <taxon>Actinomycetota</taxon>
        <taxon>Actinomycetes</taxon>
        <taxon>Micrococcales</taxon>
        <taxon>Dermatophilaceae</taxon>
        <taxon>Mobilicoccus</taxon>
    </lineage>
</organism>
<keyword evidence="5" id="KW-1185">Reference proteome</keyword>
<evidence type="ECO:0000313" key="5">
    <source>
        <dbReference type="Proteomes" id="UP001157126"/>
    </source>
</evidence>
<comment type="caution">
    <text evidence="4">The sequence shown here is derived from an EMBL/GenBank/DDBJ whole genome shotgun (WGS) entry which is preliminary data.</text>
</comment>
<sequence length="311" mass="33864">MTTPARDRLRELLDAVLDEDHRTLGDMAQGAFSSPFHFSRELMRGAGEPPVTMRRRVLLERAAWSLGRGGSVTDAAFAAGYESVEGFSRAFARAYGHPPGSVAARPGSHWLPSPNGIHFHPPTSLWVDSGEANSAHPVGAGPLELMVHHDIDDIRALLAAAATLPREDLDAVRVAGSVPLSWDGPDETIGQVLRHLVQTKEVWLAAVEGRDLPELSADASIEVLGERHDEVAAHWLALVRDTDRRGAWADRIVDALCEPPESFVLGGIVAHVLTYSAHRRQLLRLMLRAPGRTLDEGDPITWLRRRSGGTA</sequence>
<dbReference type="PROSITE" id="PS01124">
    <property type="entry name" value="HTH_ARAC_FAMILY_2"/>
    <property type="match status" value="1"/>
</dbReference>
<dbReference type="SUPFAM" id="SSF109854">
    <property type="entry name" value="DinB/YfiT-like putative metalloenzymes"/>
    <property type="match status" value="1"/>
</dbReference>
<evidence type="ECO:0000256" key="1">
    <source>
        <dbReference type="ARBA" id="ARBA00023015"/>
    </source>
</evidence>
<dbReference type="PANTHER" id="PTHR11019">
    <property type="entry name" value="HTH-TYPE TRANSCRIPTIONAL REGULATOR NIMR"/>
    <property type="match status" value="1"/>
</dbReference>
<dbReference type="Gene3D" id="1.10.10.60">
    <property type="entry name" value="Homeodomain-like"/>
    <property type="match status" value="1"/>
</dbReference>
<dbReference type="InterPro" id="IPR024775">
    <property type="entry name" value="DinB-like"/>
</dbReference>
<feature type="domain" description="HTH araC/xylS-type" evidence="3">
    <location>
        <begin position="7"/>
        <end position="105"/>
    </location>
</feature>